<evidence type="ECO:0000256" key="5">
    <source>
        <dbReference type="ARBA" id="ARBA00023180"/>
    </source>
</evidence>
<dbReference type="PANTHER" id="PTHR11010">
    <property type="entry name" value="PROTEASE S28 PRO-X CARBOXYPEPTIDASE-RELATED"/>
    <property type="match status" value="1"/>
</dbReference>
<organism evidence="6 7">
    <name type="scientific">Ceratopteris richardii</name>
    <name type="common">Triangle waterfern</name>
    <dbReference type="NCBI Taxonomy" id="49495"/>
    <lineage>
        <taxon>Eukaryota</taxon>
        <taxon>Viridiplantae</taxon>
        <taxon>Streptophyta</taxon>
        <taxon>Embryophyta</taxon>
        <taxon>Tracheophyta</taxon>
        <taxon>Polypodiopsida</taxon>
        <taxon>Polypodiidae</taxon>
        <taxon>Polypodiales</taxon>
        <taxon>Pteridineae</taxon>
        <taxon>Pteridaceae</taxon>
        <taxon>Parkerioideae</taxon>
        <taxon>Ceratopteris</taxon>
    </lineage>
</organism>
<dbReference type="GO" id="GO:0008239">
    <property type="term" value="F:dipeptidyl-peptidase activity"/>
    <property type="evidence" value="ECO:0007669"/>
    <property type="project" value="TreeGrafter"/>
</dbReference>
<dbReference type="Gene3D" id="3.40.50.1820">
    <property type="entry name" value="alpha/beta hydrolase"/>
    <property type="match status" value="1"/>
</dbReference>
<dbReference type="OrthoDB" id="1735038at2759"/>
<evidence type="ECO:0000313" key="6">
    <source>
        <dbReference type="EMBL" id="KAH7282849.1"/>
    </source>
</evidence>
<dbReference type="Gene3D" id="1.20.120.980">
    <property type="entry name" value="Serine carboxypeptidase S28, SKS domain"/>
    <property type="match status" value="1"/>
</dbReference>
<keyword evidence="5" id="KW-0325">Glycoprotein</keyword>
<evidence type="ECO:0008006" key="8">
    <source>
        <dbReference type="Google" id="ProtNLM"/>
    </source>
</evidence>
<comment type="caution">
    <text evidence="6">The sequence shown here is derived from an EMBL/GenBank/DDBJ whole genome shotgun (WGS) entry which is preliminary data.</text>
</comment>
<dbReference type="InterPro" id="IPR008758">
    <property type="entry name" value="Peptidase_S28"/>
</dbReference>
<dbReference type="OMA" id="WQYCSEW"/>
<dbReference type="SUPFAM" id="SSF53474">
    <property type="entry name" value="alpha/beta-Hydrolases"/>
    <property type="match status" value="1"/>
</dbReference>
<gene>
    <name evidence="6" type="ORF">KP509_35G050000</name>
</gene>
<reference evidence="6" key="1">
    <citation type="submission" date="2021-08" db="EMBL/GenBank/DDBJ databases">
        <title>WGS assembly of Ceratopteris richardii.</title>
        <authorList>
            <person name="Marchant D.B."/>
            <person name="Chen G."/>
            <person name="Jenkins J."/>
            <person name="Shu S."/>
            <person name="Leebens-Mack J."/>
            <person name="Grimwood J."/>
            <person name="Schmutz J."/>
            <person name="Soltis P."/>
            <person name="Soltis D."/>
            <person name="Chen Z.-H."/>
        </authorList>
    </citation>
    <scope>NUCLEOTIDE SEQUENCE</scope>
    <source>
        <strain evidence="6">Whitten #5841</strain>
        <tissue evidence="6">Leaf</tissue>
    </source>
</reference>
<evidence type="ECO:0000256" key="2">
    <source>
        <dbReference type="ARBA" id="ARBA00022670"/>
    </source>
</evidence>
<keyword evidence="4" id="KW-0378">Hydrolase</keyword>
<dbReference type="Proteomes" id="UP000825935">
    <property type="component" value="Chromosome 35"/>
</dbReference>
<dbReference type="EMBL" id="CM035440">
    <property type="protein sequence ID" value="KAH7282849.1"/>
    <property type="molecule type" value="Genomic_DNA"/>
</dbReference>
<evidence type="ECO:0000256" key="1">
    <source>
        <dbReference type="ARBA" id="ARBA00011079"/>
    </source>
</evidence>
<dbReference type="InterPro" id="IPR042269">
    <property type="entry name" value="Ser_carbopepase_S28_SKS"/>
</dbReference>
<protein>
    <recommendedName>
        <fullName evidence="8">Serine carboxypeptidase S28 family protein</fullName>
    </recommendedName>
</protein>
<keyword evidence="3" id="KW-0732">Signal</keyword>
<accession>A0A8T2QG28</accession>
<proteinExistence type="inferred from homology"/>
<keyword evidence="2" id="KW-0645">Protease</keyword>
<name>A0A8T2QG28_CERRI</name>
<dbReference type="Pfam" id="PF05577">
    <property type="entry name" value="Peptidase_S28"/>
    <property type="match status" value="2"/>
</dbReference>
<dbReference type="InterPro" id="IPR029058">
    <property type="entry name" value="AB_hydrolase_fold"/>
</dbReference>
<evidence type="ECO:0000256" key="3">
    <source>
        <dbReference type="ARBA" id="ARBA00022729"/>
    </source>
</evidence>
<dbReference type="AlphaFoldDB" id="A0A8T2QG28"/>
<dbReference type="GO" id="GO:0006508">
    <property type="term" value="P:proteolysis"/>
    <property type="evidence" value="ECO:0007669"/>
    <property type="project" value="UniProtKB-KW"/>
</dbReference>
<evidence type="ECO:0000256" key="4">
    <source>
        <dbReference type="ARBA" id="ARBA00022801"/>
    </source>
</evidence>
<evidence type="ECO:0000313" key="7">
    <source>
        <dbReference type="Proteomes" id="UP000825935"/>
    </source>
</evidence>
<dbReference type="FunFam" id="1.20.120.980:FF:000005">
    <property type="entry name" value="Clan SC, family S28, unassigned serine peptidase"/>
    <property type="match status" value="1"/>
</dbReference>
<dbReference type="GO" id="GO:0005773">
    <property type="term" value="C:vacuole"/>
    <property type="evidence" value="ECO:0007669"/>
    <property type="project" value="TreeGrafter"/>
</dbReference>
<comment type="similarity">
    <text evidence="1">Belongs to the peptidase S28 family.</text>
</comment>
<sequence>MSWVVRNIARMRSPHLLFVIFLLSLLLSHVSVYSLSPFFRADLVSLQGSSYLTQNFSWMSQRLDHFTPQDERVFEQRYFEYLEFFDAPSGPVFLKICGESACRGIVNDYSAVLARKFNAAVVSLEHRYYGESLPFVDLTTDNLTYLTTYQALFDLASFRNYYQDLLRTRFNSSELENPWFVFGISYAGALSAWFQLKFPHLSRGSLASSGVVQAIFNFTAFDEQVSRSAGPACSDALMEITALVEKGLMENATAVKSMFGAEQLTIDGDFMYFLADAAAIAIQYGNPDILCDPLVAGKLLGQDLLKLYAEYVKEYFINSFGVSIDTYDQEHLKDTEAGINSGDRQWWYQVCNELAYFQVAPGNNSIRSRLVDAKYHLDLCTNVFQNGMYPAVDTTNIYYGGVRITGSKIFFTNGSQDPWRHASKQFSSPGEPSWLIACHNCGHGTDLRGCPQSPLQIEGNASSCTDPDAVYKAREAIISHIQSCLAEDNCKGGHCSM</sequence>
<keyword evidence="7" id="KW-1185">Reference proteome</keyword>
<dbReference type="GO" id="GO:0070008">
    <property type="term" value="F:serine-type exopeptidase activity"/>
    <property type="evidence" value="ECO:0007669"/>
    <property type="project" value="InterPro"/>
</dbReference>
<dbReference type="PANTHER" id="PTHR11010:SF11">
    <property type="entry name" value="THYMUS-SPECIFIC SERINE PROTEASE"/>
    <property type="match status" value="1"/>
</dbReference>